<evidence type="ECO:0000256" key="2">
    <source>
        <dbReference type="ARBA" id="ARBA00022723"/>
    </source>
</evidence>
<name>A0ABZ3G705_ACHDE</name>
<organism evidence="7 8">
    <name type="scientific">Achromobacter denitrificans</name>
    <name type="common">Alcaligenes denitrificans</name>
    <dbReference type="NCBI Taxonomy" id="32002"/>
    <lineage>
        <taxon>Bacteria</taxon>
        <taxon>Pseudomonadati</taxon>
        <taxon>Pseudomonadota</taxon>
        <taxon>Betaproteobacteria</taxon>
        <taxon>Burkholderiales</taxon>
        <taxon>Alcaligenaceae</taxon>
        <taxon>Achromobacter</taxon>
    </lineage>
</organism>
<dbReference type="InterPro" id="IPR036909">
    <property type="entry name" value="Cyt_c-like_dom_sf"/>
</dbReference>
<dbReference type="PROSITE" id="PS51007">
    <property type="entry name" value="CYTC"/>
    <property type="match status" value="1"/>
</dbReference>
<dbReference type="Gene3D" id="1.10.760.10">
    <property type="entry name" value="Cytochrome c-like domain"/>
    <property type="match status" value="1"/>
</dbReference>
<accession>A0ABZ3G705</accession>
<evidence type="ECO:0000256" key="4">
    <source>
        <dbReference type="PROSITE-ProRule" id="PRU00433"/>
    </source>
</evidence>
<dbReference type="EMBL" id="CP154792">
    <property type="protein sequence ID" value="XAN16334.1"/>
    <property type="molecule type" value="Genomic_DNA"/>
</dbReference>
<protein>
    <submittedName>
        <fullName evidence="7">Cytochrome c</fullName>
    </submittedName>
</protein>
<keyword evidence="1 4" id="KW-0349">Heme</keyword>
<sequence>MRACRRLIGPMLLCWAGWAAAAGGGAAQPAGSGAEAGAGREARLIHLVRQDCGSCHGLRLSGGLGPPLTPRALSGKSGAYLEHVILHGIPGTAMPGWQGIVAPAEAAWIAGQLLDGFPQE</sequence>
<keyword evidence="2 4" id="KW-0479">Metal-binding</keyword>
<dbReference type="Proteomes" id="UP001446337">
    <property type="component" value="Chromosome"/>
</dbReference>
<evidence type="ECO:0000256" key="3">
    <source>
        <dbReference type="ARBA" id="ARBA00023004"/>
    </source>
</evidence>
<dbReference type="SUPFAM" id="SSF46626">
    <property type="entry name" value="Cytochrome c"/>
    <property type="match status" value="1"/>
</dbReference>
<keyword evidence="5" id="KW-0732">Signal</keyword>
<proteinExistence type="predicted"/>
<dbReference type="RefSeq" id="WP_260469534.1">
    <property type="nucleotide sequence ID" value="NZ_CP154792.1"/>
</dbReference>
<evidence type="ECO:0000313" key="8">
    <source>
        <dbReference type="Proteomes" id="UP001446337"/>
    </source>
</evidence>
<feature type="signal peptide" evidence="5">
    <location>
        <begin position="1"/>
        <end position="21"/>
    </location>
</feature>
<evidence type="ECO:0000256" key="5">
    <source>
        <dbReference type="SAM" id="SignalP"/>
    </source>
</evidence>
<dbReference type="Pfam" id="PF13442">
    <property type="entry name" value="Cytochrome_CBB3"/>
    <property type="match status" value="1"/>
</dbReference>
<keyword evidence="3 4" id="KW-0408">Iron</keyword>
<evidence type="ECO:0000256" key="1">
    <source>
        <dbReference type="ARBA" id="ARBA00022617"/>
    </source>
</evidence>
<feature type="chain" id="PRO_5046449831" evidence="5">
    <location>
        <begin position="22"/>
        <end position="120"/>
    </location>
</feature>
<dbReference type="InterPro" id="IPR009056">
    <property type="entry name" value="Cyt_c-like_dom"/>
</dbReference>
<gene>
    <name evidence="7" type="ORF">AAIK43_34045</name>
</gene>
<feature type="domain" description="Cytochrome c" evidence="6">
    <location>
        <begin position="34"/>
        <end position="117"/>
    </location>
</feature>
<reference evidence="7 8" key="1">
    <citation type="submission" date="2024-05" db="EMBL/GenBank/DDBJ databases">
        <title>Achromobacter denitrificans. BP1, complete genome.</title>
        <authorList>
            <person name="Zhang B."/>
        </authorList>
    </citation>
    <scope>NUCLEOTIDE SEQUENCE [LARGE SCALE GENOMIC DNA]</scope>
    <source>
        <strain evidence="7 8">BP1</strain>
    </source>
</reference>
<evidence type="ECO:0000313" key="7">
    <source>
        <dbReference type="EMBL" id="XAN16334.1"/>
    </source>
</evidence>
<evidence type="ECO:0000259" key="6">
    <source>
        <dbReference type="PROSITE" id="PS51007"/>
    </source>
</evidence>
<keyword evidence="8" id="KW-1185">Reference proteome</keyword>